<reference evidence="4" key="1">
    <citation type="submission" date="2017-02" db="EMBL/GenBank/DDBJ databases">
        <authorList>
            <person name="Varghese N."/>
            <person name="Submissions S."/>
        </authorList>
    </citation>
    <scope>NUCLEOTIDE SEQUENCE [LARGE SCALE GENOMIC DNA]</scope>
    <source>
        <strain evidence="4">R11H</strain>
    </source>
</reference>
<dbReference type="AlphaFoldDB" id="A0A1T5AC32"/>
<dbReference type="EMBL" id="FUYP01000003">
    <property type="protein sequence ID" value="SKB32455.1"/>
    <property type="molecule type" value="Genomic_DNA"/>
</dbReference>
<dbReference type="OrthoDB" id="7594379at2"/>
<evidence type="ECO:0000313" key="3">
    <source>
        <dbReference type="EMBL" id="SKB32455.1"/>
    </source>
</evidence>
<keyword evidence="1" id="KW-1188">Viral release from host cell</keyword>
<accession>A0A1T5AC32</accession>
<gene>
    <name evidence="3" type="ORF">SAMN06295937_100381</name>
</gene>
<dbReference type="InterPro" id="IPR035421">
    <property type="entry name" value="Terminase_6C"/>
</dbReference>
<name>A0A1T5AC32_9SPHN</name>
<proteinExistence type="predicted"/>
<sequence length="250" mass="28025">MAGAITNSRYLVQAGWRDVPHLSEAVRLELEKETPPHQRKARMEGIPSLGAGAIYPIEEEVFVVDPFQIPHYWLRSYGLDVGWNRTAAIWGARDPDQDVVYLYSEHYRGQAEPSVHAAAIKARGDWIPGVIDPAANGRSQIDGQRLLANYINLGLHLISAENSVEAGIYDVFERLSTGRLKVFRTLTNWLAEYRIYRRDEKGKVVKANDHLMDATRYYVVSGIKRGIRRPVQAITTEPGARGAADPIAGY</sequence>
<evidence type="ECO:0000256" key="1">
    <source>
        <dbReference type="ARBA" id="ARBA00022612"/>
    </source>
</evidence>
<keyword evidence="4" id="KW-1185">Reference proteome</keyword>
<dbReference type="Gene3D" id="3.30.420.280">
    <property type="match status" value="1"/>
</dbReference>
<organism evidence="3 4">
    <name type="scientific">Sphingopyxis flava</name>
    <dbReference type="NCBI Taxonomy" id="1507287"/>
    <lineage>
        <taxon>Bacteria</taxon>
        <taxon>Pseudomonadati</taxon>
        <taxon>Pseudomonadota</taxon>
        <taxon>Alphaproteobacteria</taxon>
        <taxon>Sphingomonadales</taxon>
        <taxon>Sphingomonadaceae</taxon>
        <taxon>Sphingopyxis</taxon>
    </lineage>
</organism>
<evidence type="ECO:0000259" key="2">
    <source>
        <dbReference type="Pfam" id="PF17289"/>
    </source>
</evidence>
<feature type="domain" description="Terminase large subunit gp17-like C-terminal" evidence="2">
    <location>
        <begin position="86"/>
        <end position="219"/>
    </location>
</feature>
<evidence type="ECO:0000313" key="4">
    <source>
        <dbReference type="Proteomes" id="UP000190044"/>
    </source>
</evidence>
<dbReference type="RefSeq" id="WP_079637275.1">
    <property type="nucleotide sequence ID" value="NZ_FUYP01000003.1"/>
</dbReference>
<dbReference type="Pfam" id="PF17289">
    <property type="entry name" value="Terminase_6C"/>
    <property type="match status" value="1"/>
</dbReference>
<dbReference type="Proteomes" id="UP000190044">
    <property type="component" value="Unassembled WGS sequence"/>
</dbReference>
<protein>
    <submittedName>
        <fullName evidence="3">Terminase-like family protein</fullName>
    </submittedName>
</protein>